<dbReference type="Proteomes" id="UP000001693">
    <property type="component" value="Chromosome"/>
</dbReference>
<dbReference type="Pfam" id="PF13470">
    <property type="entry name" value="PIN_3"/>
    <property type="match status" value="1"/>
</dbReference>
<reference evidence="2 3" key="1">
    <citation type="submission" date="2008-03" db="EMBL/GenBank/DDBJ databases">
        <title>Complete sequence of Leptothrix cholodnii SP-6.</title>
        <authorList>
            <consortium name="US DOE Joint Genome Institute"/>
            <person name="Copeland A."/>
            <person name="Lucas S."/>
            <person name="Lapidus A."/>
            <person name="Glavina del Rio T."/>
            <person name="Dalin E."/>
            <person name="Tice H."/>
            <person name="Bruce D."/>
            <person name="Goodwin L."/>
            <person name="Pitluck S."/>
            <person name="Chertkov O."/>
            <person name="Brettin T."/>
            <person name="Detter J.C."/>
            <person name="Han C."/>
            <person name="Kuske C.R."/>
            <person name="Schmutz J."/>
            <person name="Larimer F."/>
            <person name="Land M."/>
            <person name="Hauser L."/>
            <person name="Kyrpides N."/>
            <person name="Lykidis A."/>
            <person name="Emerson D."/>
            <person name="Richardson P."/>
        </authorList>
    </citation>
    <scope>NUCLEOTIDE SEQUENCE [LARGE SCALE GENOMIC DNA]</scope>
    <source>
        <strain evidence="3">ATCC 51168 / LMG 8142 / SP-6</strain>
    </source>
</reference>
<dbReference type="AlphaFoldDB" id="B1Y7Q9"/>
<proteinExistence type="predicted"/>
<organism evidence="2 3">
    <name type="scientific">Leptothrix cholodnii (strain ATCC 51168 / LMG 8142 / SP-6)</name>
    <name type="common">Leptothrix discophora (strain SP-6)</name>
    <dbReference type="NCBI Taxonomy" id="395495"/>
    <lineage>
        <taxon>Bacteria</taxon>
        <taxon>Pseudomonadati</taxon>
        <taxon>Pseudomonadota</taxon>
        <taxon>Betaproteobacteria</taxon>
        <taxon>Burkholderiales</taxon>
        <taxon>Sphaerotilaceae</taxon>
        <taxon>Leptothrix</taxon>
    </lineage>
</organism>
<dbReference type="KEGG" id="lch:Lcho_0232"/>
<dbReference type="EMBL" id="CP001013">
    <property type="protein sequence ID" value="ACB32507.1"/>
    <property type="molecule type" value="Genomic_DNA"/>
</dbReference>
<dbReference type="HOGENOM" id="CLU_116617_3_2_4"/>
<evidence type="ECO:0000313" key="3">
    <source>
        <dbReference type="Proteomes" id="UP000001693"/>
    </source>
</evidence>
<dbReference type="RefSeq" id="WP_012345269.1">
    <property type="nucleotide sequence ID" value="NC_010524.1"/>
</dbReference>
<dbReference type="STRING" id="395495.Lcho_0232"/>
<sequence length="163" mass="17375">MSHSSPIPTPPRPGRPPRVVLETSVVISALMFGGGAGAQLRRAWQEGYCRPLLCKATVLDLTRSLASPQLGLSRHEQEQLLGDYLPHALKVRVPEASGPAPADEPAALAFVRLAMAGRAHVLVSGDVGLLAMQGRLSCRVMALEPFLNHIASAGIRPLALRPR</sequence>
<gene>
    <name evidence="2" type="ordered locus">Lcho_0232</name>
</gene>
<accession>B1Y7Q9</accession>
<name>B1Y7Q9_LEPCP</name>
<evidence type="ECO:0000259" key="1">
    <source>
        <dbReference type="Pfam" id="PF13470"/>
    </source>
</evidence>
<dbReference type="InterPro" id="IPR002850">
    <property type="entry name" value="PIN_toxin-like"/>
</dbReference>
<dbReference type="PANTHER" id="PTHR34610">
    <property type="entry name" value="SSL7007 PROTEIN"/>
    <property type="match status" value="1"/>
</dbReference>
<dbReference type="PANTHER" id="PTHR34610:SF4">
    <property type="entry name" value="SLL8027 PROTEIN"/>
    <property type="match status" value="1"/>
</dbReference>
<evidence type="ECO:0000313" key="2">
    <source>
        <dbReference type="EMBL" id="ACB32507.1"/>
    </source>
</evidence>
<protein>
    <recommendedName>
        <fullName evidence="1">PIN domain-containing protein</fullName>
    </recommendedName>
</protein>
<dbReference type="eggNOG" id="COG1569">
    <property type="taxonomic scope" value="Bacteria"/>
</dbReference>
<keyword evidence="3" id="KW-1185">Reference proteome</keyword>
<dbReference type="InterPro" id="IPR002716">
    <property type="entry name" value="PIN_dom"/>
</dbReference>
<feature type="domain" description="PIN" evidence="1">
    <location>
        <begin position="18"/>
        <end position="127"/>
    </location>
</feature>